<keyword evidence="2 6" id="KW-0238">DNA-binding</keyword>
<dbReference type="PANTHER" id="PTHR43537:SF44">
    <property type="entry name" value="GNTR FAMILY REGULATORY PROTEIN"/>
    <property type="match status" value="1"/>
</dbReference>
<dbReference type="RefSeq" id="WP_093617446.1">
    <property type="nucleotide sequence ID" value="NZ_FNFF01000024.1"/>
</dbReference>
<dbReference type="GO" id="GO:0003700">
    <property type="term" value="F:DNA-binding transcription factor activity"/>
    <property type="evidence" value="ECO:0007669"/>
    <property type="project" value="InterPro"/>
</dbReference>
<dbReference type="SUPFAM" id="SSF48008">
    <property type="entry name" value="GntR ligand-binding domain-like"/>
    <property type="match status" value="1"/>
</dbReference>
<evidence type="ECO:0000256" key="2">
    <source>
        <dbReference type="ARBA" id="ARBA00023125"/>
    </source>
</evidence>
<dbReference type="CDD" id="cd07377">
    <property type="entry name" value="WHTH_GntR"/>
    <property type="match status" value="1"/>
</dbReference>
<dbReference type="SUPFAM" id="SSF46785">
    <property type="entry name" value="Winged helix' DNA-binding domain"/>
    <property type="match status" value="1"/>
</dbReference>
<dbReference type="Pfam" id="PF00392">
    <property type="entry name" value="GntR"/>
    <property type="match status" value="1"/>
</dbReference>
<dbReference type="InterPro" id="IPR008920">
    <property type="entry name" value="TF_FadR/GntR_C"/>
</dbReference>
<sequence>MTPPPRLAPAAPEAGAAGGRDAYAGRGVHKSAVEAIARRIFDGTYEEGGTLDLPQLMAELDVSQTVLREAIKVLTAKGLLDARQKRGTFVRPRDDWNLLDADVLRWKLASGAPHDFFSDLFALRRAIEPASAALAAAHRTDEDLAALDAALAAMASYDNDPVLAVRADASFHLALLRASGNRFFSQLHRVIIPALIARDREVHAKPHDDPYPEHAAVVERIRDGDPDGAHEAMVRLLDLSMRDHP</sequence>
<dbReference type="OrthoDB" id="4164516at2"/>
<dbReference type="GO" id="GO:0003677">
    <property type="term" value="F:DNA binding"/>
    <property type="evidence" value="ECO:0007669"/>
    <property type="project" value="UniProtKB-KW"/>
</dbReference>
<name>A0A1G9IMW8_9ACTN</name>
<feature type="region of interest" description="Disordered" evidence="4">
    <location>
        <begin position="1"/>
        <end position="22"/>
    </location>
</feature>
<evidence type="ECO:0000313" key="6">
    <source>
        <dbReference type="EMBL" id="SDL26470.1"/>
    </source>
</evidence>
<reference evidence="6 7" key="1">
    <citation type="submission" date="2016-10" db="EMBL/GenBank/DDBJ databases">
        <authorList>
            <person name="de Groot N.N."/>
        </authorList>
    </citation>
    <scope>NUCLEOTIDE SEQUENCE [LARGE SCALE GENOMIC DNA]</scope>
    <source>
        <strain evidence="6 7">CGMCC 4.5727</strain>
    </source>
</reference>
<accession>A0A1G9IMW8</accession>
<dbReference type="Gene3D" id="1.10.10.10">
    <property type="entry name" value="Winged helix-like DNA-binding domain superfamily/Winged helix DNA-binding domain"/>
    <property type="match status" value="1"/>
</dbReference>
<gene>
    <name evidence="6" type="ORF">SAMN05421806_12458</name>
</gene>
<dbReference type="STRING" id="417292.SAMN05421806_12458"/>
<feature type="domain" description="HTH gntR-type" evidence="5">
    <location>
        <begin position="26"/>
        <end position="93"/>
    </location>
</feature>
<evidence type="ECO:0000256" key="4">
    <source>
        <dbReference type="SAM" id="MobiDB-lite"/>
    </source>
</evidence>
<dbReference type="Proteomes" id="UP000199155">
    <property type="component" value="Unassembled WGS sequence"/>
</dbReference>
<feature type="compositionally biased region" description="Low complexity" evidence="4">
    <location>
        <begin position="8"/>
        <end position="22"/>
    </location>
</feature>
<dbReference type="Gene3D" id="1.20.120.530">
    <property type="entry name" value="GntR ligand-binding domain-like"/>
    <property type="match status" value="1"/>
</dbReference>
<dbReference type="Pfam" id="PF07729">
    <property type="entry name" value="FCD"/>
    <property type="match status" value="1"/>
</dbReference>
<dbReference type="EMBL" id="FNFF01000024">
    <property type="protein sequence ID" value="SDL26470.1"/>
    <property type="molecule type" value="Genomic_DNA"/>
</dbReference>
<evidence type="ECO:0000313" key="7">
    <source>
        <dbReference type="Proteomes" id="UP000199155"/>
    </source>
</evidence>
<dbReference type="InterPro" id="IPR036388">
    <property type="entry name" value="WH-like_DNA-bd_sf"/>
</dbReference>
<dbReference type="AlphaFoldDB" id="A0A1G9IMW8"/>
<protein>
    <submittedName>
        <fullName evidence="6">DNA-binding transcriptional regulator, FadR family</fullName>
    </submittedName>
</protein>
<organism evidence="6 7">
    <name type="scientific">Streptomyces indicus</name>
    <dbReference type="NCBI Taxonomy" id="417292"/>
    <lineage>
        <taxon>Bacteria</taxon>
        <taxon>Bacillati</taxon>
        <taxon>Actinomycetota</taxon>
        <taxon>Actinomycetes</taxon>
        <taxon>Kitasatosporales</taxon>
        <taxon>Streptomycetaceae</taxon>
        <taxon>Streptomyces</taxon>
    </lineage>
</organism>
<evidence type="ECO:0000259" key="5">
    <source>
        <dbReference type="PROSITE" id="PS50949"/>
    </source>
</evidence>
<dbReference type="SMART" id="SM00345">
    <property type="entry name" value="HTH_GNTR"/>
    <property type="match status" value="1"/>
</dbReference>
<dbReference type="PROSITE" id="PS50949">
    <property type="entry name" value="HTH_GNTR"/>
    <property type="match status" value="1"/>
</dbReference>
<evidence type="ECO:0000256" key="1">
    <source>
        <dbReference type="ARBA" id="ARBA00023015"/>
    </source>
</evidence>
<keyword evidence="7" id="KW-1185">Reference proteome</keyword>
<keyword evidence="1" id="KW-0805">Transcription regulation</keyword>
<keyword evidence="3" id="KW-0804">Transcription</keyword>
<dbReference type="PANTHER" id="PTHR43537">
    <property type="entry name" value="TRANSCRIPTIONAL REGULATOR, GNTR FAMILY"/>
    <property type="match status" value="1"/>
</dbReference>
<dbReference type="InterPro" id="IPR036390">
    <property type="entry name" value="WH_DNA-bd_sf"/>
</dbReference>
<proteinExistence type="predicted"/>
<dbReference type="SMART" id="SM00895">
    <property type="entry name" value="FCD"/>
    <property type="match status" value="1"/>
</dbReference>
<dbReference type="InterPro" id="IPR000524">
    <property type="entry name" value="Tscrpt_reg_HTH_GntR"/>
</dbReference>
<dbReference type="InterPro" id="IPR011711">
    <property type="entry name" value="GntR_C"/>
</dbReference>
<evidence type="ECO:0000256" key="3">
    <source>
        <dbReference type="ARBA" id="ARBA00023163"/>
    </source>
</evidence>